<sequence>MERLRWEKERAVVQTYGLVSGQSRDSVNDADDFWEDEEEERRRAPQKPSAAERQSKLMAVSLTQLLSVSFQEKAQSLQRSDLDAFLLSTLKESPSFSAASPTDLESAVEYLKQVLGTLHGLDVCPTSDVRAQADQGAPTAPTPPAVPGDAGRSALAAGPGDASKPSAGANGGSFHGAHSTTPMQGAGAHHQDAPQAGSASPSGTATGSEPSLNNAAQYPDRSAHEWQQQHLESNGSPPDAASASLNQSPAQAFSTGLQQQQQQQQQGLGHLGHQTPGPWAPPMPYPPPPMHASHAMDPYNAFLSAAASAASAAAAAFAGSWARPPGSNPSVSPLPNFLPLSAAASHHTSPSSDPQAQDARWPQHPAQPQQQQQQQQHWAQQPRHTRSHRRATTTNRNPRSNDRAGGGAFGGVSRRTRGGSDSGGSDGSDCLEGRSSSPEPEPQALDSRMASAAAQMKHGGGDNAAAGVAAHADAAELHQQHHHPFPSATAVRVVKHDEGPRIKARVPPSGPIELRPPSFQVFRDLQPPFTGAEQPLPLPKQHPLPPPSPYSSPPISPPRSPPLSAVRPSPRARDAAQLTPTPAPSRARVPLPHHQPKPSPQHSLTLHPSPLPAPNPDSEPWRSSPAPVPTGPPPTSALTSKPSAATYFPPNTRSLFPNPGHVPHGQHAANAPAMLGTGTTAPASPQQPTALHPYAPAQHAILQGQHGSSMQVPDVQKPQSPTRNTAHHHPAALQPVHLPPQPPVPPRQPVPLPPELQGSVQRTLEFLENPLSFAPGAPSDVGGSSYPPRVSFVTAEQQAAQRWVGECIWVHLNVLGCIQAQAGV</sequence>
<evidence type="ECO:0000256" key="1">
    <source>
        <dbReference type="SAM" id="MobiDB-lite"/>
    </source>
</evidence>
<comment type="caution">
    <text evidence="2">The sequence shown here is derived from an EMBL/GenBank/DDBJ whole genome shotgun (WGS) entry which is preliminary data.</text>
</comment>
<feature type="compositionally biased region" description="Acidic residues" evidence="1">
    <location>
        <begin position="28"/>
        <end position="39"/>
    </location>
</feature>
<feature type="region of interest" description="Disordered" evidence="1">
    <location>
        <begin position="341"/>
        <end position="465"/>
    </location>
</feature>
<feature type="compositionally biased region" description="Polar residues" evidence="1">
    <location>
        <begin position="638"/>
        <end position="655"/>
    </location>
</feature>
<feature type="compositionally biased region" description="Polar residues" evidence="1">
    <location>
        <begin position="705"/>
        <end position="724"/>
    </location>
</feature>
<feature type="region of interest" description="Disordered" evidence="1">
    <location>
        <begin position="22"/>
        <end position="54"/>
    </location>
</feature>
<feature type="compositionally biased region" description="Low complexity" evidence="1">
    <location>
        <begin position="362"/>
        <end position="382"/>
    </location>
</feature>
<evidence type="ECO:0000313" key="3">
    <source>
        <dbReference type="Proteomes" id="UP000815325"/>
    </source>
</evidence>
<reference evidence="2" key="1">
    <citation type="submission" date="2017-08" db="EMBL/GenBank/DDBJ databases">
        <authorList>
            <person name="Polle J.E."/>
            <person name="Barry K."/>
            <person name="Cushman J."/>
            <person name="Schmutz J."/>
            <person name="Tran D."/>
            <person name="Hathwaick L.T."/>
            <person name="Yim W.C."/>
            <person name="Jenkins J."/>
            <person name="Mckie-Krisberg Z.M."/>
            <person name="Prochnik S."/>
            <person name="Lindquist E."/>
            <person name="Dockter R.B."/>
            <person name="Adam C."/>
            <person name="Molina H."/>
            <person name="Bunkerborg J."/>
            <person name="Jin E."/>
            <person name="Buchheim M."/>
            <person name="Magnuson J."/>
        </authorList>
    </citation>
    <scope>NUCLEOTIDE SEQUENCE</scope>
    <source>
        <strain evidence="2">CCAP 19/18</strain>
    </source>
</reference>
<dbReference type="Proteomes" id="UP000815325">
    <property type="component" value="Unassembled WGS sequence"/>
</dbReference>
<feature type="compositionally biased region" description="Pro residues" evidence="1">
    <location>
        <begin position="536"/>
        <end position="561"/>
    </location>
</feature>
<feature type="compositionally biased region" description="Low complexity" evidence="1">
    <location>
        <begin position="256"/>
        <end position="277"/>
    </location>
</feature>
<feature type="compositionally biased region" description="Polar residues" evidence="1">
    <location>
        <begin position="243"/>
        <end position="255"/>
    </location>
</feature>
<feature type="compositionally biased region" description="Low complexity" evidence="1">
    <location>
        <begin position="193"/>
        <end position="208"/>
    </location>
</feature>
<dbReference type="EMBL" id="MU069588">
    <property type="protein sequence ID" value="KAF5838169.1"/>
    <property type="molecule type" value="Genomic_DNA"/>
</dbReference>
<accession>A0ABQ7GU73</accession>
<feature type="compositionally biased region" description="Low complexity" evidence="1">
    <location>
        <begin position="341"/>
        <end position="352"/>
    </location>
</feature>
<proteinExistence type="predicted"/>
<evidence type="ECO:0000313" key="2">
    <source>
        <dbReference type="EMBL" id="KAF5838169.1"/>
    </source>
</evidence>
<feature type="region of interest" description="Disordered" evidence="1">
    <location>
        <begin position="132"/>
        <end position="291"/>
    </location>
</feature>
<feature type="compositionally biased region" description="Pro residues" evidence="1">
    <location>
        <begin position="626"/>
        <end position="635"/>
    </location>
</feature>
<feature type="compositionally biased region" description="Polar residues" evidence="1">
    <location>
        <begin position="225"/>
        <end position="236"/>
    </location>
</feature>
<protein>
    <submittedName>
        <fullName evidence="2">Uncharacterized protein</fullName>
    </submittedName>
</protein>
<feature type="compositionally biased region" description="Pro residues" evidence="1">
    <location>
        <begin position="737"/>
        <end position="752"/>
    </location>
</feature>
<feature type="region of interest" description="Disordered" evidence="1">
    <location>
        <begin position="522"/>
        <end position="691"/>
    </location>
</feature>
<keyword evidence="3" id="KW-1185">Reference proteome</keyword>
<name>A0ABQ7GU73_DUNSA</name>
<organism evidence="2 3">
    <name type="scientific">Dunaliella salina</name>
    <name type="common">Green alga</name>
    <name type="synonym">Protococcus salinus</name>
    <dbReference type="NCBI Taxonomy" id="3046"/>
    <lineage>
        <taxon>Eukaryota</taxon>
        <taxon>Viridiplantae</taxon>
        <taxon>Chlorophyta</taxon>
        <taxon>core chlorophytes</taxon>
        <taxon>Chlorophyceae</taxon>
        <taxon>CS clade</taxon>
        <taxon>Chlamydomonadales</taxon>
        <taxon>Dunaliellaceae</taxon>
        <taxon>Dunaliella</taxon>
    </lineage>
</organism>
<feature type="compositionally biased region" description="Pro residues" evidence="1">
    <location>
        <begin position="278"/>
        <end position="290"/>
    </location>
</feature>
<gene>
    <name evidence="2" type="ORF">DUNSADRAFT_3294</name>
</gene>
<feature type="compositionally biased region" description="Polar residues" evidence="1">
    <location>
        <begin position="677"/>
        <end position="689"/>
    </location>
</feature>
<feature type="region of interest" description="Disordered" evidence="1">
    <location>
        <begin position="705"/>
        <end position="752"/>
    </location>
</feature>